<comment type="caution">
    <text evidence="3">The sequence shown here is derived from an EMBL/GenBank/DDBJ whole genome shotgun (WGS) entry which is preliminary data.</text>
</comment>
<dbReference type="Pfam" id="PF02368">
    <property type="entry name" value="Big_2"/>
    <property type="match status" value="1"/>
</dbReference>
<accession>A0A1E8EYA2</accession>
<name>A0A1E8EYA2_9CLOT</name>
<gene>
    <name evidence="3" type="primary">ctc_2</name>
    <name evidence="3" type="ORF">CLOACE_15020</name>
</gene>
<dbReference type="Gene3D" id="2.60.40.1080">
    <property type="match status" value="1"/>
</dbReference>
<dbReference type="InterPro" id="IPR003343">
    <property type="entry name" value="Big_2"/>
</dbReference>
<dbReference type="STRING" id="1121290.CLAOCE_15020"/>
<dbReference type="EMBL" id="LZFO01000021">
    <property type="protein sequence ID" value="OFI05807.1"/>
    <property type="molecule type" value="Genomic_DNA"/>
</dbReference>
<reference evidence="3 4" key="1">
    <citation type="submission" date="2016-06" db="EMBL/GenBank/DDBJ databases">
        <title>Genome sequence of Clostridium acetireducens DSM 10703.</title>
        <authorList>
            <person name="Poehlein A."/>
            <person name="Fluechter S."/>
            <person name="Duerre P."/>
            <person name="Daniel R."/>
        </authorList>
    </citation>
    <scope>NUCLEOTIDE SEQUENCE [LARGE SCALE GENOMIC DNA]</scope>
    <source>
        <strain evidence="3 4">DSM 10703</strain>
    </source>
</reference>
<dbReference type="Proteomes" id="UP000175744">
    <property type="component" value="Unassembled WGS sequence"/>
</dbReference>
<proteinExistence type="predicted"/>
<evidence type="ECO:0000313" key="4">
    <source>
        <dbReference type="Proteomes" id="UP000175744"/>
    </source>
</evidence>
<feature type="coiled-coil region" evidence="1">
    <location>
        <begin position="559"/>
        <end position="634"/>
    </location>
</feature>
<protein>
    <submittedName>
        <fullName evidence="3">S-layer protein</fullName>
    </submittedName>
</protein>
<feature type="domain" description="BIG2" evidence="2">
    <location>
        <begin position="137"/>
        <end position="213"/>
    </location>
</feature>
<keyword evidence="1" id="KW-0175">Coiled coil</keyword>
<evidence type="ECO:0000313" key="3">
    <source>
        <dbReference type="EMBL" id="OFI05807.1"/>
    </source>
</evidence>
<dbReference type="SMART" id="SM00635">
    <property type="entry name" value="BID_2"/>
    <property type="match status" value="1"/>
</dbReference>
<organism evidence="3 4">
    <name type="scientific">Clostridium acetireducens DSM 10703</name>
    <dbReference type="NCBI Taxonomy" id="1121290"/>
    <lineage>
        <taxon>Bacteria</taxon>
        <taxon>Bacillati</taxon>
        <taxon>Bacillota</taxon>
        <taxon>Clostridia</taxon>
        <taxon>Eubacteriales</taxon>
        <taxon>Clostridiaceae</taxon>
        <taxon>Clostridium</taxon>
    </lineage>
</organism>
<evidence type="ECO:0000256" key="1">
    <source>
        <dbReference type="SAM" id="Coils"/>
    </source>
</evidence>
<evidence type="ECO:0000259" key="2">
    <source>
        <dbReference type="SMART" id="SM00635"/>
    </source>
</evidence>
<keyword evidence="4" id="KW-1185">Reference proteome</keyword>
<sequence length="729" mass="79078">MEFYEALENKVAYNLEIKEIEAKEFSIKLGAPAKIEAKAEQIVKLNKDTAIEYKVLDVNGAEVKPEKVDFESNKTITDGKIKLSKDGETAFVYVIVQDKDGKELAKSERITVKAEAAKAVEITNYTLSDEETADFEADNYKQVLTMQKGSDMNLVVEAKDQFDEKVTVKPSFESLDKTVALVDRTSGKVTGLKEGKAPVKITYGTGDAALTKTIELTIVADAAPAKIELDKNELNLSNKLLDGEKVEVAVKDQYDNVFKGAIEGAKVEAKVVEGKEIIEPIVDSITLKDGKATFTVKPVAEKSGKAIVEVTYTAKVNDKDIKFVEKVTVNVEKAGEVSDYKVEGFESELDKYEGKDNKNKTSMDIKVFAIDENGVKVGEATGTKVELYKDEVKDENKVTTEGALKDAKIDATKLEKDTEYTVVVKVETLTVFKDTFKVVDTKPAAAKPVLEQIGNEVKVSDTSKNLDLSKVFKVGFKEDKETEVTIKGITFKSDNAEVAKSLAEAGLRITSEKDGEATLVVDTVVVEFTADKDANVVASPYTIELEEPAILKLTVDAKAKAEEAALEEAKTAYNEAVAAAEKANVNVKEHEVEDVEKATKAELEAATTAINDAVKEAAQKLEGAKQELETEIAKVTLPTSIEAEQKVKVTGVESGSEIIIKANETEVSTIDNGTKFVTVETVEALKTAYDAAVAAKEETDAEKVTEAKTKLETAIKTFGEAIKTGTQGA</sequence>
<dbReference type="AlphaFoldDB" id="A0A1E8EYA2"/>